<keyword evidence="2" id="KW-1185">Reference proteome</keyword>
<evidence type="ECO:0000313" key="2">
    <source>
        <dbReference type="Proteomes" id="UP000799754"/>
    </source>
</evidence>
<evidence type="ECO:0000313" key="1">
    <source>
        <dbReference type="EMBL" id="KAF2628574.1"/>
    </source>
</evidence>
<dbReference type="EMBL" id="MU006713">
    <property type="protein sequence ID" value="KAF2628574.1"/>
    <property type="molecule type" value="Genomic_DNA"/>
</dbReference>
<protein>
    <submittedName>
        <fullName evidence="1">Autophagy protein 16</fullName>
    </submittedName>
</protein>
<dbReference type="Proteomes" id="UP000799754">
    <property type="component" value="Unassembled WGS sequence"/>
</dbReference>
<proteinExistence type="predicted"/>
<organism evidence="1 2">
    <name type="scientific">Macroventuria anomochaeta</name>
    <dbReference type="NCBI Taxonomy" id="301207"/>
    <lineage>
        <taxon>Eukaryota</taxon>
        <taxon>Fungi</taxon>
        <taxon>Dikarya</taxon>
        <taxon>Ascomycota</taxon>
        <taxon>Pezizomycotina</taxon>
        <taxon>Dothideomycetes</taxon>
        <taxon>Pleosporomycetidae</taxon>
        <taxon>Pleosporales</taxon>
        <taxon>Pleosporineae</taxon>
        <taxon>Didymellaceae</taxon>
        <taxon>Macroventuria</taxon>
    </lineage>
</organism>
<gene>
    <name evidence="1" type="ORF">BU25DRAFT_410127</name>
</gene>
<accession>A0ACB6S5A9</accession>
<sequence>MSNPLAEYLSALDARDTRERAHEVYSNAYTKLADRTATQALQHASTSTDEHRPTASDSTKTIKAATTPAKSSSAPQDTASAAALTQLRSELAATQKIRSSLEAELSTLNTNLAALQASDAQQKQRIAQLEKHRAQLERRGKDRQEELKGKGRFVEEVQDEMVALNLQLNMAEQEKERLKKENEELTRRWVSKMEEEASKMNAEMGWEEQGGRRKGSKG</sequence>
<name>A0ACB6S5A9_9PLEO</name>
<comment type="caution">
    <text evidence="1">The sequence shown here is derived from an EMBL/GenBank/DDBJ whole genome shotgun (WGS) entry which is preliminary data.</text>
</comment>
<reference evidence="1" key="1">
    <citation type="journal article" date="2020" name="Stud. Mycol.">
        <title>101 Dothideomycetes genomes: a test case for predicting lifestyles and emergence of pathogens.</title>
        <authorList>
            <person name="Haridas S."/>
            <person name="Albert R."/>
            <person name="Binder M."/>
            <person name="Bloem J."/>
            <person name="Labutti K."/>
            <person name="Salamov A."/>
            <person name="Andreopoulos B."/>
            <person name="Baker S."/>
            <person name="Barry K."/>
            <person name="Bills G."/>
            <person name="Bluhm B."/>
            <person name="Cannon C."/>
            <person name="Castanera R."/>
            <person name="Culley D."/>
            <person name="Daum C."/>
            <person name="Ezra D."/>
            <person name="Gonzalez J."/>
            <person name="Henrissat B."/>
            <person name="Kuo A."/>
            <person name="Liang C."/>
            <person name="Lipzen A."/>
            <person name="Lutzoni F."/>
            <person name="Magnuson J."/>
            <person name="Mondo S."/>
            <person name="Nolan M."/>
            <person name="Ohm R."/>
            <person name="Pangilinan J."/>
            <person name="Park H.-J."/>
            <person name="Ramirez L."/>
            <person name="Alfaro M."/>
            <person name="Sun H."/>
            <person name="Tritt A."/>
            <person name="Yoshinaga Y."/>
            <person name="Zwiers L.-H."/>
            <person name="Turgeon B."/>
            <person name="Goodwin S."/>
            <person name="Spatafora J."/>
            <person name="Crous P."/>
            <person name="Grigoriev I."/>
        </authorList>
    </citation>
    <scope>NUCLEOTIDE SEQUENCE</scope>
    <source>
        <strain evidence="1">CBS 525.71</strain>
    </source>
</reference>